<evidence type="ECO:0000313" key="2">
    <source>
        <dbReference type="Proteomes" id="UP001163321"/>
    </source>
</evidence>
<name>A0ACC0WV46_9STRA</name>
<evidence type="ECO:0000313" key="1">
    <source>
        <dbReference type="EMBL" id="KAI9922575.1"/>
    </source>
</evidence>
<organism evidence="1 2">
    <name type="scientific">Peronosclerospora sorghi</name>
    <dbReference type="NCBI Taxonomy" id="230839"/>
    <lineage>
        <taxon>Eukaryota</taxon>
        <taxon>Sar</taxon>
        <taxon>Stramenopiles</taxon>
        <taxon>Oomycota</taxon>
        <taxon>Peronosporomycetes</taxon>
        <taxon>Peronosporales</taxon>
        <taxon>Peronosporaceae</taxon>
        <taxon>Peronosclerospora</taxon>
    </lineage>
</organism>
<accession>A0ACC0WV46</accession>
<comment type="caution">
    <text evidence="1">The sequence shown here is derived from an EMBL/GenBank/DDBJ whole genome shotgun (WGS) entry which is preliminary data.</text>
</comment>
<proteinExistence type="predicted"/>
<gene>
    <name evidence="1" type="ORF">PsorP6_000893</name>
</gene>
<protein>
    <submittedName>
        <fullName evidence="1">Uncharacterized protein</fullName>
    </submittedName>
</protein>
<reference evidence="1 2" key="1">
    <citation type="journal article" date="2022" name="bioRxiv">
        <title>The genome of the oomycete Peronosclerospora sorghi, a cosmopolitan pathogen of maize and sorghum, is inflated with dispersed pseudogenes.</title>
        <authorList>
            <person name="Fletcher K."/>
            <person name="Martin F."/>
            <person name="Isakeit T."/>
            <person name="Cavanaugh K."/>
            <person name="Magill C."/>
            <person name="Michelmore R."/>
        </authorList>
    </citation>
    <scope>NUCLEOTIDE SEQUENCE [LARGE SCALE GENOMIC DNA]</scope>
    <source>
        <strain evidence="1">P6</strain>
    </source>
</reference>
<keyword evidence="2" id="KW-1185">Reference proteome</keyword>
<sequence>MAAEELPRDLQGVATEQSSVREDRVTMFFNWRGHESQCCNQLHSLELLVSWLSWQSKQRKKRRRAWEAEADEVKAEETDANDTPRHDATVVEEAEQSTRLHVANGGDCRAVCCVLRTLKPSSGFVHTGRLDGMLQLSRGVGDLWPTNRMDMSSGRPTSSNTGSSRRTLFVLLARDGLFHVLTSQQAVHFVLRKLQTHGDVQLAAHESSCARPKRTLPMVTVVSSWWHTEFEA</sequence>
<dbReference type="EMBL" id="CM047580">
    <property type="protein sequence ID" value="KAI9922575.1"/>
    <property type="molecule type" value="Genomic_DNA"/>
</dbReference>
<dbReference type="Proteomes" id="UP001163321">
    <property type="component" value="Chromosome 1"/>
</dbReference>